<dbReference type="Proteomes" id="UP000527616">
    <property type="component" value="Unassembled WGS sequence"/>
</dbReference>
<evidence type="ECO:0000256" key="3">
    <source>
        <dbReference type="ARBA" id="ARBA00022679"/>
    </source>
</evidence>
<evidence type="ECO:0008006" key="11">
    <source>
        <dbReference type="Google" id="ProtNLM"/>
    </source>
</evidence>
<evidence type="ECO:0000256" key="2">
    <source>
        <dbReference type="ARBA" id="ARBA00022676"/>
    </source>
</evidence>
<dbReference type="Pfam" id="PF26314">
    <property type="entry name" value="MptA_B_family"/>
    <property type="match status" value="1"/>
</dbReference>
<organism evidence="9 10">
    <name type="scientific">Naumannella cuiyingiana</name>
    <dbReference type="NCBI Taxonomy" id="1347891"/>
    <lineage>
        <taxon>Bacteria</taxon>
        <taxon>Bacillati</taxon>
        <taxon>Actinomycetota</taxon>
        <taxon>Actinomycetes</taxon>
        <taxon>Propionibacteriales</taxon>
        <taxon>Propionibacteriaceae</taxon>
        <taxon>Naumannella</taxon>
    </lineage>
</organism>
<keyword evidence="2" id="KW-0328">Glycosyltransferase</keyword>
<keyword evidence="5 8" id="KW-1133">Transmembrane helix</keyword>
<evidence type="ECO:0000313" key="10">
    <source>
        <dbReference type="Proteomes" id="UP000527616"/>
    </source>
</evidence>
<evidence type="ECO:0000256" key="4">
    <source>
        <dbReference type="ARBA" id="ARBA00022692"/>
    </source>
</evidence>
<keyword evidence="4 8" id="KW-0812">Transmembrane</keyword>
<evidence type="ECO:0000256" key="7">
    <source>
        <dbReference type="ARBA" id="ARBA00043987"/>
    </source>
</evidence>
<feature type="transmembrane region" description="Helical" evidence="8">
    <location>
        <begin position="433"/>
        <end position="452"/>
    </location>
</feature>
<proteinExistence type="inferred from homology"/>
<evidence type="ECO:0000313" key="9">
    <source>
        <dbReference type="EMBL" id="NYI71284.1"/>
    </source>
</evidence>
<comment type="similarity">
    <text evidence="7">Belongs to the MptA/B family.</text>
</comment>
<accession>A0A7Z0IL54</accession>
<keyword evidence="10" id="KW-1185">Reference proteome</keyword>
<evidence type="ECO:0000256" key="1">
    <source>
        <dbReference type="ARBA" id="ARBA00004141"/>
    </source>
</evidence>
<feature type="transmembrane region" description="Helical" evidence="8">
    <location>
        <begin position="391"/>
        <end position="412"/>
    </location>
</feature>
<dbReference type="GO" id="GO:0016020">
    <property type="term" value="C:membrane"/>
    <property type="evidence" value="ECO:0007669"/>
    <property type="project" value="UniProtKB-SubCell"/>
</dbReference>
<gene>
    <name evidence="9" type="ORF">GGQ54_001844</name>
</gene>
<feature type="transmembrane region" description="Helical" evidence="8">
    <location>
        <begin position="226"/>
        <end position="248"/>
    </location>
</feature>
<sequence length="576" mass="61819">MVHPRPPAPSPAAPRPVPRPLALLDWFSAPTSPDRADRGGAASWTTSPRIALAALLLAPAIYLCVGFLGPSVVTLDLGPRNGSLLPPWHIAAPAPWRNEWLVTGALWASIAIGGAGMWIGLRALARGWLPRLRRCFGLGVALCLITIGVPPLTSADVLMYAAYGRIAVLGMSPYAVTPAGLFRTQYDPILVYTERPWQDTPSVYGPILNWIQIGANRLGGETVHDVVFWLQLVCMIFMVIACTLAVGLARGDRRLQARVIWLTILNPVMIWAVVVSAHNEAIAISFGVAAFWFLRRRPFVAGVLIGIGCSVKATLGLYGIAMVWAYRRDLPAMLRAIIGAGIPSSIAYFVLEPEALGQAARNSGYLSEVSWLAPVQKLLVTFVAGETSYDLVSLLGWLGMITLAWMLSRVLPRRRLFGLSGELDPRRDPLSDAVRTAVVLTVAWLCTAPYSLPWYDLAAWVPIALYGASRLDVIMLARGLVLNLAFNPGRVVGQSALLEEVVARVRQVGTTTAMLGVVSAIVIWWYYACRRAGSLISTRTDPAPPAGTAGAGELTAAAGEIPGAAASVATKTRTGE</sequence>
<dbReference type="NCBIfam" id="NF038066">
    <property type="entry name" value="MptB"/>
    <property type="match status" value="1"/>
</dbReference>
<feature type="transmembrane region" description="Helical" evidence="8">
    <location>
        <begin position="136"/>
        <end position="163"/>
    </location>
</feature>
<keyword evidence="6 8" id="KW-0472">Membrane</keyword>
<dbReference type="RefSeq" id="WP_179445128.1">
    <property type="nucleotide sequence ID" value="NZ_JACBZS010000001.1"/>
</dbReference>
<dbReference type="GO" id="GO:0016757">
    <property type="term" value="F:glycosyltransferase activity"/>
    <property type="evidence" value="ECO:0007669"/>
    <property type="project" value="UniProtKB-KW"/>
</dbReference>
<protein>
    <recommendedName>
        <fullName evidence="11">DUF2029 domain-containing protein</fullName>
    </recommendedName>
</protein>
<keyword evidence="3" id="KW-0808">Transferase</keyword>
<reference evidence="9 10" key="1">
    <citation type="submission" date="2020-07" db="EMBL/GenBank/DDBJ databases">
        <title>Sequencing the genomes of 1000 actinobacteria strains.</title>
        <authorList>
            <person name="Klenk H.-P."/>
        </authorList>
    </citation>
    <scope>NUCLEOTIDE SEQUENCE [LARGE SCALE GENOMIC DNA]</scope>
    <source>
        <strain evidence="9 10">DSM 103164</strain>
    </source>
</reference>
<feature type="transmembrane region" description="Helical" evidence="8">
    <location>
        <begin position="50"/>
        <end position="69"/>
    </location>
</feature>
<feature type="transmembrane region" description="Helical" evidence="8">
    <location>
        <begin position="105"/>
        <end position="124"/>
    </location>
</feature>
<dbReference type="EMBL" id="JACBZS010000001">
    <property type="protein sequence ID" value="NYI71284.1"/>
    <property type="molecule type" value="Genomic_DNA"/>
</dbReference>
<evidence type="ECO:0000256" key="8">
    <source>
        <dbReference type="SAM" id="Phobius"/>
    </source>
</evidence>
<evidence type="ECO:0000256" key="6">
    <source>
        <dbReference type="ARBA" id="ARBA00023136"/>
    </source>
</evidence>
<name>A0A7Z0IL54_9ACTN</name>
<comment type="subcellular location">
    <subcellularLocation>
        <location evidence="1">Membrane</location>
        <topology evidence="1">Multi-pass membrane protein</topology>
    </subcellularLocation>
</comment>
<evidence type="ECO:0000256" key="5">
    <source>
        <dbReference type="ARBA" id="ARBA00022989"/>
    </source>
</evidence>
<comment type="caution">
    <text evidence="9">The sequence shown here is derived from an EMBL/GenBank/DDBJ whole genome shotgun (WGS) entry which is preliminary data.</text>
</comment>
<feature type="transmembrane region" description="Helical" evidence="8">
    <location>
        <begin position="332"/>
        <end position="351"/>
    </location>
</feature>
<feature type="transmembrane region" description="Helical" evidence="8">
    <location>
        <begin position="507"/>
        <end position="527"/>
    </location>
</feature>
<feature type="transmembrane region" description="Helical" evidence="8">
    <location>
        <begin position="260"/>
        <end position="293"/>
    </location>
</feature>
<dbReference type="AlphaFoldDB" id="A0A7Z0IL54"/>
<dbReference type="InterPro" id="IPR049829">
    <property type="entry name" value="MptA/B-like"/>
</dbReference>
<feature type="transmembrane region" description="Helical" evidence="8">
    <location>
        <begin position="299"/>
        <end position="320"/>
    </location>
</feature>